<keyword evidence="1" id="KW-1133">Transmembrane helix</keyword>
<keyword evidence="1" id="KW-0812">Transmembrane</keyword>
<protein>
    <submittedName>
        <fullName evidence="2">TMV resistance protein N-like</fullName>
    </submittedName>
</protein>
<proteinExistence type="predicted"/>
<dbReference type="EMBL" id="GGEC01060762">
    <property type="protein sequence ID" value="MBX41246.1"/>
    <property type="molecule type" value="Transcribed_RNA"/>
</dbReference>
<evidence type="ECO:0000256" key="1">
    <source>
        <dbReference type="SAM" id="Phobius"/>
    </source>
</evidence>
<dbReference type="AlphaFoldDB" id="A0A2P2NFI6"/>
<organism evidence="2">
    <name type="scientific">Rhizophora mucronata</name>
    <name type="common">Asiatic mangrove</name>
    <dbReference type="NCBI Taxonomy" id="61149"/>
    <lineage>
        <taxon>Eukaryota</taxon>
        <taxon>Viridiplantae</taxon>
        <taxon>Streptophyta</taxon>
        <taxon>Embryophyta</taxon>
        <taxon>Tracheophyta</taxon>
        <taxon>Spermatophyta</taxon>
        <taxon>Magnoliopsida</taxon>
        <taxon>eudicotyledons</taxon>
        <taxon>Gunneridae</taxon>
        <taxon>Pentapetalae</taxon>
        <taxon>rosids</taxon>
        <taxon>fabids</taxon>
        <taxon>Malpighiales</taxon>
        <taxon>Rhizophoraceae</taxon>
        <taxon>Rhizophora</taxon>
    </lineage>
</organism>
<keyword evidence="1" id="KW-0472">Membrane</keyword>
<evidence type="ECO:0000313" key="2">
    <source>
        <dbReference type="EMBL" id="MBX41246.1"/>
    </source>
</evidence>
<accession>A0A2P2NFI6</accession>
<sequence>MCFSVSEAKIFGTGLLVTFIMLCIRRGSSPSRMIESSREGNPSRRKLTRLSLTPDSLSLFSQKTMLLLLGVSMNS</sequence>
<feature type="transmembrane region" description="Helical" evidence="1">
    <location>
        <begin position="6"/>
        <end position="24"/>
    </location>
</feature>
<reference evidence="2" key="1">
    <citation type="submission" date="2018-02" db="EMBL/GenBank/DDBJ databases">
        <title>Rhizophora mucronata_Transcriptome.</title>
        <authorList>
            <person name="Meera S.P."/>
            <person name="Sreeshan A."/>
            <person name="Augustine A."/>
        </authorList>
    </citation>
    <scope>NUCLEOTIDE SEQUENCE</scope>
    <source>
        <tissue evidence="2">Leaf</tissue>
    </source>
</reference>
<name>A0A2P2NFI6_RHIMU</name>